<evidence type="ECO:0000256" key="1">
    <source>
        <dbReference type="ARBA" id="ARBA00004651"/>
    </source>
</evidence>
<feature type="transmembrane region" description="Helical" evidence="7">
    <location>
        <begin position="248"/>
        <end position="269"/>
    </location>
</feature>
<dbReference type="OrthoDB" id="4362224at2"/>
<feature type="domain" description="ABC3 transporter permease C-terminal" evidence="8">
    <location>
        <begin position="711"/>
        <end position="826"/>
    </location>
</feature>
<keyword evidence="3 7" id="KW-0812">Transmembrane</keyword>
<comment type="caution">
    <text evidence="9">The sequence shown here is derived from an EMBL/GenBank/DDBJ whole genome shotgun (WGS) entry which is preliminary data.</text>
</comment>
<reference evidence="9 10" key="1">
    <citation type="submission" date="2019-07" db="EMBL/GenBank/DDBJ databases">
        <title>Rhodococcus cavernicolus sp. nov., isolated from a cave.</title>
        <authorList>
            <person name="Lee S.D."/>
        </authorList>
    </citation>
    <scope>NUCLEOTIDE SEQUENCE [LARGE SCALE GENOMIC DNA]</scope>
    <source>
        <strain evidence="9 10">C1-24</strain>
    </source>
</reference>
<feature type="transmembrane region" description="Helical" evidence="7">
    <location>
        <begin position="709"/>
        <end position="730"/>
    </location>
</feature>
<evidence type="ECO:0000313" key="9">
    <source>
        <dbReference type="EMBL" id="KAA0022194.1"/>
    </source>
</evidence>
<dbReference type="InterPro" id="IPR003838">
    <property type="entry name" value="ABC3_permease_C"/>
</dbReference>
<feature type="transmembrane region" description="Helical" evidence="7">
    <location>
        <begin position="397"/>
        <end position="419"/>
    </location>
</feature>
<dbReference type="Pfam" id="PF02687">
    <property type="entry name" value="FtsX"/>
    <property type="match status" value="2"/>
</dbReference>
<dbReference type="AlphaFoldDB" id="A0A5A7S9N5"/>
<dbReference type="PANTHER" id="PTHR30572:SF4">
    <property type="entry name" value="ABC TRANSPORTER PERMEASE YTRF"/>
    <property type="match status" value="1"/>
</dbReference>
<feature type="domain" description="ABC3 transporter permease C-terminal" evidence="8">
    <location>
        <begin position="256"/>
        <end position="376"/>
    </location>
</feature>
<comment type="similarity">
    <text evidence="6">Belongs to the ABC-4 integral membrane protein family.</text>
</comment>
<gene>
    <name evidence="9" type="ORF">FOY51_14470</name>
</gene>
<dbReference type="RefSeq" id="WP_149430955.1">
    <property type="nucleotide sequence ID" value="NZ_VLNY01000006.1"/>
</dbReference>
<evidence type="ECO:0000256" key="3">
    <source>
        <dbReference type="ARBA" id="ARBA00022692"/>
    </source>
</evidence>
<dbReference type="Proteomes" id="UP000322244">
    <property type="component" value="Unassembled WGS sequence"/>
</dbReference>
<comment type="subcellular location">
    <subcellularLocation>
        <location evidence="1">Cell membrane</location>
        <topology evidence="1">Multi-pass membrane protein</topology>
    </subcellularLocation>
</comment>
<evidence type="ECO:0000256" key="7">
    <source>
        <dbReference type="SAM" id="Phobius"/>
    </source>
</evidence>
<proteinExistence type="inferred from homology"/>
<dbReference type="PANTHER" id="PTHR30572">
    <property type="entry name" value="MEMBRANE COMPONENT OF TRANSPORTER-RELATED"/>
    <property type="match status" value="1"/>
</dbReference>
<sequence length="833" mass="84702">MSSATLGRLRLFTLREFLSHWRRSVASVAVVTVSAALLVAVIGLYGSLTGSVDQLATGIAGNADLEVAGITDSGFDQSLQGEVAGVPGVQAAVPMLRTTLVAGATRTMLIGVDASIAKLDSDLQKTVESSLASGSALLSVPNGVAVGPGMGTPTGASVTVGSGTATVAAVLSSADARRINDGQFVIAPLPLAQKLASRLHRIDSVLIVTAPGADVGQVRAAVADVVAGRAIVAKPDFRTAQAGNSVALIKYSVLMGSAVALVVSAFLVFNAMNMAVTQRRPTISMLRALGARRSVIARDLVLEAAALGLVGAAIGAPLGILMGRWSIGRLPPFLVQSVDARIHYVLPSYAIPLAIVACVAASIGASTLAARQVYRVAPIEALAPVGASSTDTVGGPLYVFIGVVSAAVLAAAIVMAYVVQGRIALVAVAILFIGMIGLCVAGTTVIVRATAVVARLLGAAGRIGSATVERAPRRVWATVVTVAVAVALSTSVIGSNANMIASASASFADVGTPDLYVCTTAVDAIPTGPLLAPNIAPDIAALPGVASVVPGQTTYATVGDTRFLMQGMSRDSNAGISTNVRGELRKSLLAGDGIVLSRDVARALNLRADDTMNLPTPQGIQHVKVLATVDYFSALTGAAALPLSSVQKWYGRPGANYVELHYTAGSDHAATTTAVQKIATPANFTYSGAAAKAGLNQSLVQGSALLSSLQWVVALVAAIALLNTLMLSVLERRREIGVLRAMGSSGKFALQMVLAEAAAIGIVGGLLGLVMGAFGHWLDTVVTSSVATIHVEYHLVPSMFVYAGAALLLSLLGSIPPALRAARLNIIDAVAAE</sequence>
<evidence type="ECO:0000313" key="10">
    <source>
        <dbReference type="Proteomes" id="UP000322244"/>
    </source>
</evidence>
<evidence type="ECO:0000256" key="6">
    <source>
        <dbReference type="ARBA" id="ARBA00038076"/>
    </source>
</evidence>
<name>A0A5A7S9N5_9NOCA</name>
<protein>
    <submittedName>
        <fullName evidence="9">FtsX-like permease family protein</fullName>
    </submittedName>
</protein>
<evidence type="ECO:0000256" key="4">
    <source>
        <dbReference type="ARBA" id="ARBA00022989"/>
    </source>
</evidence>
<feature type="transmembrane region" description="Helical" evidence="7">
    <location>
        <begin position="342"/>
        <end position="365"/>
    </location>
</feature>
<evidence type="ECO:0000256" key="5">
    <source>
        <dbReference type="ARBA" id="ARBA00023136"/>
    </source>
</evidence>
<keyword evidence="4 7" id="KW-1133">Transmembrane helix</keyword>
<feature type="transmembrane region" description="Helical" evidence="7">
    <location>
        <begin position="425"/>
        <end position="454"/>
    </location>
</feature>
<dbReference type="GO" id="GO:0005886">
    <property type="term" value="C:plasma membrane"/>
    <property type="evidence" value="ECO:0007669"/>
    <property type="project" value="UniProtKB-SubCell"/>
</dbReference>
<keyword evidence="2" id="KW-1003">Cell membrane</keyword>
<evidence type="ECO:0000259" key="8">
    <source>
        <dbReference type="Pfam" id="PF02687"/>
    </source>
</evidence>
<feature type="transmembrane region" description="Helical" evidence="7">
    <location>
        <begin position="750"/>
        <end position="775"/>
    </location>
</feature>
<accession>A0A5A7S9N5</accession>
<feature type="transmembrane region" description="Helical" evidence="7">
    <location>
        <begin position="795"/>
        <end position="815"/>
    </location>
</feature>
<feature type="transmembrane region" description="Helical" evidence="7">
    <location>
        <begin position="475"/>
        <end position="494"/>
    </location>
</feature>
<dbReference type="GO" id="GO:0022857">
    <property type="term" value="F:transmembrane transporter activity"/>
    <property type="evidence" value="ECO:0007669"/>
    <property type="project" value="TreeGrafter"/>
</dbReference>
<evidence type="ECO:0000256" key="2">
    <source>
        <dbReference type="ARBA" id="ARBA00022475"/>
    </source>
</evidence>
<feature type="transmembrane region" description="Helical" evidence="7">
    <location>
        <begin position="300"/>
        <end position="322"/>
    </location>
</feature>
<dbReference type="InterPro" id="IPR050250">
    <property type="entry name" value="Macrolide_Exporter_MacB"/>
</dbReference>
<feature type="transmembrane region" description="Helical" evidence="7">
    <location>
        <begin position="25"/>
        <end position="45"/>
    </location>
</feature>
<keyword evidence="5 7" id="KW-0472">Membrane</keyword>
<keyword evidence="10" id="KW-1185">Reference proteome</keyword>
<dbReference type="EMBL" id="VLNY01000006">
    <property type="protein sequence ID" value="KAA0022194.1"/>
    <property type="molecule type" value="Genomic_DNA"/>
</dbReference>
<organism evidence="9 10">
    <name type="scientific">Antrihabitans cavernicola</name>
    <dbReference type="NCBI Taxonomy" id="2495913"/>
    <lineage>
        <taxon>Bacteria</taxon>
        <taxon>Bacillati</taxon>
        <taxon>Actinomycetota</taxon>
        <taxon>Actinomycetes</taxon>
        <taxon>Mycobacteriales</taxon>
        <taxon>Nocardiaceae</taxon>
        <taxon>Antrihabitans</taxon>
    </lineage>
</organism>